<evidence type="ECO:0000313" key="3">
    <source>
        <dbReference type="EMBL" id="AEH37824.1"/>
    </source>
</evidence>
<dbReference type="KEGG" id="hxa:Halxa_3212"/>
<dbReference type="OrthoDB" id="206479at2157"/>
<dbReference type="Proteomes" id="UP000006794">
    <property type="component" value="Chromosome"/>
</dbReference>
<dbReference type="GeneID" id="10798161"/>
<keyword evidence="1" id="KW-1133">Transmembrane helix</keyword>
<feature type="transmembrane region" description="Helical" evidence="1">
    <location>
        <begin position="68"/>
        <end position="90"/>
    </location>
</feature>
<keyword evidence="1" id="KW-0812">Transmembrane</keyword>
<keyword evidence="4" id="KW-1185">Reference proteome</keyword>
<dbReference type="HOGENOM" id="CLU_2091268_0_0_2"/>
<gene>
    <name evidence="3" type="ordered locus">Halxa_3212</name>
</gene>
<feature type="transmembrane region" description="Helical" evidence="1">
    <location>
        <begin position="12"/>
        <end position="32"/>
    </location>
</feature>
<sequence length="116" mass="12370">MPAPSATNGLERSIELIAIPSILVVVGVTLTNQFYGEFEAGLVLIALTALIFASVASKAKYWNIPYTAAVVIGGLFLLLTVPGVMTHFVAPMFAELDTLITFGFLGFIGYLLLGKF</sequence>
<protein>
    <recommendedName>
        <fullName evidence="2">DUF8216 domain-containing protein</fullName>
    </recommendedName>
</protein>
<dbReference type="eggNOG" id="ENOG502N5ZU">
    <property type="taxonomic scope" value="Archaea"/>
</dbReference>
<feature type="domain" description="DUF8216" evidence="2">
    <location>
        <begin position="1"/>
        <end position="116"/>
    </location>
</feature>
<accession>F8D7A7</accession>
<name>F8D7A7_HALXS</name>
<evidence type="ECO:0000259" key="2">
    <source>
        <dbReference type="Pfam" id="PF26651"/>
    </source>
</evidence>
<feature type="transmembrane region" description="Helical" evidence="1">
    <location>
        <begin position="96"/>
        <end position="113"/>
    </location>
</feature>
<dbReference type="RefSeq" id="WP_013880714.1">
    <property type="nucleotide sequence ID" value="NC_015666.1"/>
</dbReference>
<dbReference type="AlphaFoldDB" id="F8D7A7"/>
<organism evidence="3 4">
    <name type="scientific">Halopiger xanaduensis (strain DSM 18323 / JCM 14033 / SH-6)</name>
    <dbReference type="NCBI Taxonomy" id="797210"/>
    <lineage>
        <taxon>Archaea</taxon>
        <taxon>Methanobacteriati</taxon>
        <taxon>Methanobacteriota</taxon>
        <taxon>Stenosarchaea group</taxon>
        <taxon>Halobacteria</taxon>
        <taxon>Halobacteriales</taxon>
        <taxon>Natrialbaceae</taxon>
        <taxon>Halopiger</taxon>
    </lineage>
</organism>
<reference evidence="3 4" key="1">
    <citation type="journal article" date="2012" name="Stand. Genomic Sci.">
        <title>Complete genome sequence of Halopiger xanaduensis type strain (SH-6(T)).</title>
        <authorList>
            <person name="Anderson I."/>
            <person name="Tindall B.J."/>
            <person name="Rohde M."/>
            <person name="Lucas S."/>
            <person name="Han J."/>
            <person name="Lapidus A."/>
            <person name="Cheng J.F."/>
            <person name="Goodwin L."/>
            <person name="Pitluck S."/>
            <person name="Peters L."/>
            <person name="Pati A."/>
            <person name="Mikhailova N."/>
            <person name="Pagani I."/>
            <person name="Teshima H."/>
            <person name="Han C."/>
            <person name="Tapia R."/>
            <person name="Land M."/>
            <person name="Woyke T."/>
            <person name="Klenk H.P."/>
            <person name="Kyrpides N."/>
            <person name="Ivanova N."/>
        </authorList>
    </citation>
    <scope>NUCLEOTIDE SEQUENCE [LARGE SCALE GENOMIC DNA]</scope>
    <source>
        <strain evidence="4">DSM 18323 / JCM 14033 / SH-6</strain>
    </source>
</reference>
<dbReference type="InterPro" id="IPR058529">
    <property type="entry name" value="DUF8216"/>
</dbReference>
<feature type="transmembrane region" description="Helical" evidence="1">
    <location>
        <begin position="38"/>
        <end position="56"/>
    </location>
</feature>
<dbReference type="EMBL" id="CP002839">
    <property type="protein sequence ID" value="AEH37824.1"/>
    <property type="molecule type" value="Genomic_DNA"/>
</dbReference>
<keyword evidence="1" id="KW-0472">Membrane</keyword>
<dbReference type="Pfam" id="PF26651">
    <property type="entry name" value="DUF8216"/>
    <property type="match status" value="1"/>
</dbReference>
<evidence type="ECO:0000313" key="4">
    <source>
        <dbReference type="Proteomes" id="UP000006794"/>
    </source>
</evidence>
<evidence type="ECO:0000256" key="1">
    <source>
        <dbReference type="SAM" id="Phobius"/>
    </source>
</evidence>
<proteinExistence type="predicted"/>